<dbReference type="AlphaFoldDB" id="A0A133KX10"/>
<reference evidence="2" key="1">
    <citation type="submission" date="2016-01" db="EMBL/GenBank/DDBJ databases">
        <authorList>
            <person name="Mitreva M."/>
            <person name="Pepin K.H."/>
            <person name="Mihindukulasuriya K.A."/>
            <person name="Fulton R."/>
            <person name="Fronick C."/>
            <person name="O'Laughlin M."/>
            <person name="Miner T."/>
            <person name="Herter B."/>
            <person name="Rosa B.A."/>
            <person name="Cordes M."/>
            <person name="Tomlinson C."/>
            <person name="Wollam A."/>
            <person name="Palsikar V.B."/>
            <person name="Mardis E.R."/>
            <person name="Wilson R.K."/>
        </authorList>
    </citation>
    <scope>NUCLEOTIDE SEQUENCE [LARGE SCALE GENOMIC DNA]</scope>
    <source>
        <strain evidence="2">GED7749B</strain>
    </source>
</reference>
<evidence type="ECO:0000313" key="2">
    <source>
        <dbReference type="Proteomes" id="UP000070376"/>
    </source>
</evidence>
<name>A0A133KX10_HEYCO</name>
<gene>
    <name evidence="1" type="ORF">HMPREF3213_00926</name>
</gene>
<comment type="caution">
    <text evidence="1">The sequence shown here is derived from an EMBL/GenBank/DDBJ whole genome shotgun (WGS) entry which is preliminary data.</text>
</comment>
<organism evidence="1 2">
    <name type="scientific">Heyndrickxia coagulans</name>
    <name type="common">Weizmannia coagulans</name>
    <dbReference type="NCBI Taxonomy" id="1398"/>
    <lineage>
        <taxon>Bacteria</taxon>
        <taxon>Bacillati</taxon>
        <taxon>Bacillota</taxon>
        <taxon>Bacilli</taxon>
        <taxon>Bacillales</taxon>
        <taxon>Bacillaceae</taxon>
        <taxon>Heyndrickxia</taxon>
    </lineage>
</organism>
<dbReference type="PATRIC" id="fig|1398.22.peg.935"/>
<dbReference type="Proteomes" id="UP000070376">
    <property type="component" value="Unassembled WGS sequence"/>
</dbReference>
<dbReference type="EMBL" id="LRPN01000032">
    <property type="protein sequence ID" value="KWZ84138.1"/>
    <property type="molecule type" value="Genomic_DNA"/>
</dbReference>
<sequence length="99" mass="11412">MPGKKSPCIPHPVHVRNSAIWFETVLLMQVYTHINVVRNSAIWFETAPGRFLFQKIADRKLVQYANFTRTVFSQPYTGPLFLPQLYLESNGTKLCKNLS</sequence>
<protein>
    <submittedName>
        <fullName evidence="1">Uncharacterized protein</fullName>
    </submittedName>
</protein>
<accession>A0A133KX10</accession>
<proteinExistence type="predicted"/>
<evidence type="ECO:0000313" key="1">
    <source>
        <dbReference type="EMBL" id="KWZ84138.1"/>
    </source>
</evidence>